<keyword evidence="6" id="KW-1185">Reference proteome</keyword>
<evidence type="ECO:0000256" key="2">
    <source>
        <dbReference type="RuleBase" id="RU000384"/>
    </source>
</evidence>
<reference evidence="5 6" key="1">
    <citation type="submission" date="2019-05" db="EMBL/GenBank/DDBJ databases">
        <title>Tamlana fucoidanivorans sp. nov., isolated from the surface of algae collected from Fujian province in China.</title>
        <authorList>
            <person name="Li J."/>
        </authorList>
    </citation>
    <scope>NUCLEOTIDE SEQUENCE [LARGE SCALE GENOMIC DNA]</scope>
    <source>
        <strain evidence="5 6">CW2-9</strain>
    </source>
</reference>
<dbReference type="InterPro" id="IPR052725">
    <property type="entry name" value="GS_Type-3"/>
</dbReference>
<dbReference type="GO" id="GO:0006542">
    <property type="term" value="P:glutamine biosynthetic process"/>
    <property type="evidence" value="ECO:0007669"/>
    <property type="project" value="InterPro"/>
</dbReference>
<dbReference type="RefSeq" id="WP_139698137.1">
    <property type="nucleotide sequence ID" value="NZ_CP074074.1"/>
</dbReference>
<dbReference type="PROSITE" id="PS51986">
    <property type="entry name" value="GS_BETA_GRASP"/>
    <property type="match status" value="1"/>
</dbReference>
<evidence type="ECO:0000313" key="6">
    <source>
        <dbReference type="Proteomes" id="UP000308713"/>
    </source>
</evidence>
<evidence type="ECO:0000256" key="1">
    <source>
        <dbReference type="PROSITE-ProRule" id="PRU01330"/>
    </source>
</evidence>
<evidence type="ECO:0000259" key="3">
    <source>
        <dbReference type="PROSITE" id="PS51986"/>
    </source>
</evidence>
<dbReference type="InterPro" id="IPR008146">
    <property type="entry name" value="Gln_synth_cat_dom"/>
</dbReference>
<evidence type="ECO:0000259" key="4">
    <source>
        <dbReference type="PROSITE" id="PS51987"/>
    </source>
</evidence>
<dbReference type="SUPFAM" id="SSF55931">
    <property type="entry name" value="Glutamine synthetase/guanido kinase"/>
    <property type="match status" value="1"/>
</dbReference>
<dbReference type="PANTHER" id="PTHR42974:SF1">
    <property type="entry name" value="TYPE-3 GLUTAMINE SYNTHETASE"/>
    <property type="match status" value="1"/>
</dbReference>
<dbReference type="GO" id="GO:0004356">
    <property type="term" value="F:glutamine synthetase activity"/>
    <property type="evidence" value="ECO:0007669"/>
    <property type="project" value="InterPro"/>
</dbReference>
<protein>
    <submittedName>
        <fullName evidence="5">Glutamine synthetase type III</fullName>
    </submittedName>
</protein>
<dbReference type="InterPro" id="IPR008147">
    <property type="entry name" value="Gln_synt_N"/>
</dbReference>
<dbReference type="Pfam" id="PF12437">
    <property type="entry name" value="GSIII_N"/>
    <property type="match status" value="1"/>
</dbReference>
<dbReference type="InterPro" id="IPR027303">
    <property type="entry name" value="Gln_synth_gly_rich_site"/>
</dbReference>
<dbReference type="PANTHER" id="PTHR42974">
    <property type="entry name" value="GLUTAMINE SYNTHETASE"/>
    <property type="match status" value="1"/>
</dbReference>
<dbReference type="OrthoDB" id="9807095at2"/>
<feature type="domain" description="GS beta-grasp" evidence="3">
    <location>
        <begin position="84"/>
        <end position="173"/>
    </location>
</feature>
<dbReference type="PROSITE" id="PS51987">
    <property type="entry name" value="GS_CATALYTIC"/>
    <property type="match status" value="1"/>
</dbReference>
<dbReference type="Pfam" id="PF00120">
    <property type="entry name" value="Gln-synt_C"/>
    <property type="match status" value="1"/>
</dbReference>
<dbReference type="Gene3D" id="1.20.120.1560">
    <property type="match status" value="1"/>
</dbReference>
<dbReference type="AlphaFoldDB" id="A0A5C4SID4"/>
<accession>A0A5C4SID4</accession>
<comment type="caution">
    <text evidence="5">The sequence shown here is derived from an EMBL/GenBank/DDBJ whole genome shotgun (WGS) entry which is preliminary data.</text>
</comment>
<gene>
    <name evidence="5" type="ORF">FGF67_12715</name>
</gene>
<dbReference type="Gene3D" id="3.30.590.10">
    <property type="entry name" value="Glutamine synthetase/guanido kinase, catalytic domain"/>
    <property type="match status" value="1"/>
</dbReference>
<dbReference type="InterPro" id="IPR022147">
    <property type="entry name" value="GSIII_N"/>
</dbReference>
<dbReference type="InterPro" id="IPR040577">
    <property type="entry name" value="Gln-synt_C"/>
</dbReference>
<evidence type="ECO:0000313" key="5">
    <source>
        <dbReference type="EMBL" id="TNJ42844.1"/>
    </source>
</evidence>
<proteinExistence type="inferred from homology"/>
<dbReference type="Pfam" id="PF18318">
    <property type="entry name" value="Gln-synt_C-ter"/>
    <property type="match status" value="1"/>
</dbReference>
<dbReference type="PROSITE" id="PS00181">
    <property type="entry name" value="GLNA_ATP"/>
    <property type="match status" value="1"/>
</dbReference>
<dbReference type="InterPro" id="IPR014746">
    <property type="entry name" value="Gln_synth/guanido_kin_cat_dom"/>
</dbReference>
<name>A0A5C4SID4_9FLAO</name>
<feature type="domain" description="GS catalytic" evidence="4">
    <location>
        <begin position="178"/>
        <end position="615"/>
    </location>
</feature>
<dbReference type="Proteomes" id="UP000308713">
    <property type="component" value="Unassembled WGS sequence"/>
</dbReference>
<sequence length="728" mass="81883">MATLRLHAIKKSLDSKPVVFEEHERRSVLFGKNVFNENTMRQYLTKDAFLGVMDAVRYGKKIDRAIADQVASSMKDWALSKGVTHYTHWFQPLTGATAEKHDAFFETVGEGNSIEKFGGSQLVQQEPDASSFPSGGIRNTFEARGYTAWDPTSPAFIYDTTLCIPTIFVAYTGEALDYKTPLLRALHAVDDAATAVCKYFDKNVKKVVSSLGWEQEYFLIDKRLATSRPDIMLTGRTLLGHSSAKGQQLDDHYFGSIPKRALNFMKELETECMLLGIPLKTRHNEVAPNQFELAPIFEEANLAVDHNALLMDIMGRVASKHNFKVLLHEKPFAGVNGSGKHNNWSLSTDTGVNLLAPGKTPMSSLQFLTFFINTIKAVHEHEALLRAAIASASNDHRLGANEAPPAIISVFIGEQLTRVLEELEGVTKGKLSPKEKTELKLNVVGKIPDVLLDNTDRNRTSPFAFTGNKFEFRAVGSMANCGNPMTVLNTIVAKQLKDFKKEVDTLIDKKDLKKDEAVFNVLREYIKSTKPILFEGNGYDAAWEAEAKKRGLSNNKTTPEALKARISKASIALFEEMGVMSAIETKARYEIEIEAYILHIQIESRVLADVARNHIVPTAVKYQNILIENVRGLKEIFENNYKTVSKEQINLIEQISSHIEGINANVTKMIEARKHANQMDNIEKKAEYYCNHVKSLFDDIRYHCDKLELLVDDEIWPLTKYRELLFTR</sequence>
<dbReference type="SMART" id="SM01230">
    <property type="entry name" value="Gln-synt_C"/>
    <property type="match status" value="1"/>
</dbReference>
<organism evidence="5 6">
    <name type="scientific">Allotamlana fucoidanivorans</name>
    <dbReference type="NCBI Taxonomy" id="2583814"/>
    <lineage>
        <taxon>Bacteria</taxon>
        <taxon>Pseudomonadati</taxon>
        <taxon>Bacteroidota</taxon>
        <taxon>Flavobacteriia</taxon>
        <taxon>Flavobacteriales</taxon>
        <taxon>Flavobacteriaceae</taxon>
        <taxon>Allotamlana</taxon>
    </lineage>
</organism>
<dbReference type="EMBL" id="VDCS01000012">
    <property type="protein sequence ID" value="TNJ42844.1"/>
    <property type="molecule type" value="Genomic_DNA"/>
</dbReference>
<comment type="similarity">
    <text evidence="1 2">Belongs to the glutamine synthetase family.</text>
</comment>